<dbReference type="Gene3D" id="2.60.40.10">
    <property type="entry name" value="Immunoglobulins"/>
    <property type="match status" value="1"/>
</dbReference>
<accession>A0AAN1QCV6</accession>
<dbReference type="AlphaFoldDB" id="A0AAN1QCV6"/>
<dbReference type="Proteomes" id="UP000267614">
    <property type="component" value="Chromosome"/>
</dbReference>
<evidence type="ECO:0008006" key="4">
    <source>
        <dbReference type="Google" id="ProtNLM"/>
    </source>
</evidence>
<dbReference type="SUPFAM" id="SSF49354">
    <property type="entry name" value="PapD-like"/>
    <property type="match status" value="1"/>
</dbReference>
<reference evidence="2 3" key="1">
    <citation type="submission" date="2018-11" db="EMBL/GenBank/DDBJ databases">
        <title>Complete genome sequence of multidrug-resistant Aeromonas veronii strain MS-18-37.</title>
        <authorList>
            <person name="Abdelhamed H."/>
            <person name="Lawrence M."/>
            <person name="Waldbieser G."/>
        </authorList>
    </citation>
    <scope>NUCLEOTIDE SEQUENCE [LARGE SCALE GENOMIC DNA]</scope>
    <source>
        <strain evidence="2 3">MS-18-37</strain>
    </source>
</reference>
<sequence>MNKIFTVLLFIFSSNALASPDISVGTLYDYMSAEKTTLLKRVRNLGDETAFVKITLAEIIYDADGVPKERELPEEGVRQLVTSPSRLIIPAGGMQATRFIYMGVRERERYFRVRFVPVKPQDDEITELPPQQQISAGVSIMTGFGTILFVAPKETRYDTRIDRKNGVLYVENRGNATVILDYLELCDQKESSCSQPEKMHLLPGVKKRVSQEATRTVRFELIEGKKSVFREFKL</sequence>
<keyword evidence="1" id="KW-0732">Signal</keyword>
<dbReference type="InterPro" id="IPR008962">
    <property type="entry name" value="PapD-like_sf"/>
</dbReference>
<proteinExistence type="predicted"/>
<organism evidence="2 3">
    <name type="scientific">Aeromonas veronii</name>
    <dbReference type="NCBI Taxonomy" id="654"/>
    <lineage>
        <taxon>Bacteria</taxon>
        <taxon>Pseudomonadati</taxon>
        <taxon>Pseudomonadota</taxon>
        <taxon>Gammaproteobacteria</taxon>
        <taxon>Aeromonadales</taxon>
        <taxon>Aeromonadaceae</taxon>
        <taxon>Aeromonas</taxon>
    </lineage>
</organism>
<dbReference type="EMBL" id="CP033604">
    <property type="protein sequence ID" value="AYV36409.1"/>
    <property type="molecule type" value="Genomic_DNA"/>
</dbReference>
<dbReference type="RefSeq" id="WP_123172565.1">
    <property type="nucleotide sequence ID" value="NZ_AP022281.1"/>
</dbReference>
<protein>
    <recommendedName>
        <fullName evidence="4">Molecular chaperone</fullName>
    </recommendedName>
</protein>
<name>A0AAN1QCV6_AERVE</name>
<evidence type="ECO:0000313" key="3">
    <source>
        <dbReference type="Proteomes" id="UP000267614"/>
    </source>
</evidence>
<evidence type="ECO:0000313" key="2">
    <source>
        <dbReference type="EMBL" id="AYV36409.1"/>
    </source>
</evidence>
<dbReference type="InterPro" id="IPR013783">
    <property type="entry name" value="Ig-like_fold"/>
</dbReference>
<feature type="signal peptide" evidence="1">
    <location>
        <begin position="1"/>
        <end position="18"/>
    </location>
</feature>
<feature type="chain" id="PRO_5042842113" description="Molecular chaperone" evidence="1">
    <location>
        <begin position="19"/>
        <end position="234"/>
    </location>
</feature>
<evidence type="ECO:0000256" key="1">
    <source>
        <dbReference type="SAM" id="SignalP"/>
    </source>
</evidence>
<dbReference type="GeneID" id="60844825"/>
<gene>
    <name evidence="2" type="ORF">EFI48_06045</name>
</gene>